<comment type="caution">
    <text evidence="3">The sequence shown here is derived from an EMBL/GenBank/DDBJ whole genome shotgun (WGS) entry which is preliminary data.</text>
</comment>
<dbReference type="Proteomes" id="UP000823928">
    <property type="component" value="Unassembled WGS sequence"/>
</dbReference>
<evidence type="ECO:0000313" key="3">
    <source>
        <dbReference type="EMBL" id="HIS35983.1"/>
    </source>
</evidence>
<feature type="coiled-coil region" evidence="1">
    <location>
        <begin position="188"/>
        <end position="215"/>
    </location>
</feature>
<dbReference type="AlphaFoldDB" id="A0A9D1EXZ7"/>
<dbReference type="GO" id="GO:0016746">
    <property type="term" value="F:acyltransferase activity"/>
    <property type="evidence" value="ECO:0007669"/>
    <property type="project" value="UniProtKB-KW"/>
</dbReference>
<dbReference type="EMBL" id="DVIU01000108">
    <property type="protein sequence ID" value="HIS35983.1"/>
    <property type="molecule type" value="Genomic_DNA"/>
</dbReference>
<organism evidence="3 4">
    <name type="scientific">Candidatus Scatousia excrementigallinarum</name>
    <dbReference type="NCBI Taxonomy" id="2840935"/>
    <lineage>
        <taxon>Bacteria</taxon>
        <taxon>Candidatus Scatousia</taxon>
    </lineage>
</organism>
<evidence type="ECO:0000259" key="2">
    <source>
        <dbReference type="Pfam" id="PF04028"/>
    </source>
</evidence>
<evidence type="ECO:0000313" key="4">
    <source>
        <dbReference type="Proteomes" id="UP000823928"/>
    </source>
</evidence>
<name>A0A9D1EXZ7_9BACT</name>
<dbReference type="CDD" id="cd07983">
    <property type="entry name" value="LPLAT_DUF374-like"/>
    <property type="match status" value="1"/>
</dbReference>
<accession>A0A9D1EXZ7</accession>
<dbReference type="Pfam" id="PF04028">
    <property type="entry name" value="DUF374"/>
    <property type="match status" value="1"/>
</dbReference>
<reference evidence="3" key="2">
    <citation type="journal article" date="2021" name="PeerJ">
        <title>Extensive microbial diversity within the chicken gut microbiome revealed by metagenomics and culture.</title>
        <authorList>
            <person name="Gilroy R."/>
            <person name="Ravi A."/>
            <person name="Getino M."/>
            <person name="Pursley I."/>
            <person name="Horton D.L."/>
            <person name="Alikhan N.F."/>
            <person name="Baker D."/>
            <person name="Gharbi K."/>
            <person name="Hall N."/>
            <person name="Watson M."/>
            <person name="Adriaenssens E.M."/>
            <person name="Foster-Nyarko E."/>
            <person name="Jarju S."/>
            <person name="Secka A."/>
            <person name="Antonio M."/>
            <person name="Oren A."/>
            <person name="Chaudhuri R.R."/>
            <person name="La Ragione R."/>
            <person name="Hildebrand F."/>
            <person name="Pallen M.J."/>
        </authorList>
    </citation>
    <scope>NUCLEOTIDE SEQUENCE</scope>
    <source>
        <strain evidence="3">6276</strain>
    </source>
</reference>
<keyword evidence="3" id="KW-0012">Acyltransferase</keyword>
<proteinExistence type="predicted"/>
<dbReference type="InterPro" id="IPR007172">
    <property type="entry name" value="DUF374"/>
</dbReference>
<feature type="domain" description="DUF374" evidence="2">
    <location>
        <begin position="58"/>
        <end position="123"/>
    </location>
</feature>
<dbReference type="SUPFAM" id="SSF69593">
    <property type="entry name" value="Glycerol-3-phosphate (1)-acyltransferase"/>
    <property type="match status" value="1"/>
</dbReference>
<sequence length="228" mass="25765">MVRIVNRENIQIFKNILVAYMKFQEPHTHILEFGNPYIEPCIYAMWHSDQFSIYGVKNKSNVNFLISTSIDGDIVAAGCEAMGFKTVRGSSKSKGAVEASMQMIEKLKSGECVAITVDGPRGPLHSIKNGVIKLAQKSGAPIIPMVWYSEDKTFVKFPSWDKMTAPFFKAEIVNLYGEPVYVPENIDNDKITEIKAELKISLEALQEKAPEVYREAKKNKLWKKQKKS</sequence>
<gene>
    <name evidence="3" type="ORF">IAC10_05055</name>
</gene>
<evidence type="ECO:0000256" key="1">
    <source>
        <dbReference type="SAM" id="Coils"/>
    </source>
</evidence>
<keyword evidence="3" id="KW-0808">Transferase</keyword>
<keyword evidence="1" id="KW-0175">Coiled coil</keyword>
<reference evidence="3" key="1">
    <citation type="submission" date="2020-10" db="EMBL/GenBank/DDBJ databases">
        <authorList>
            <person name="Gilroy R."/>
        </authorList>
    </citation>
    <scope>NUCLEOTIDE SEQUENCE</scope>
    <source>
        <strain evidence="3">6276</strain>
    </source>
</reference>
<protein>
    <submittedName>
        <fullName evidence="3">Lysophospholipid acyltransferase family protein</fullName>
    </submittedName>
</protein>